<accession>A0A5C5U0B6</accession>
<feature type="region of interest" description="Disordered" evidence="1">
    <location>
        <begin position="205"/>
        <end position="224"/>
    </location>
</feature>
<dbReference type="RefSeq" id="WP_146312670.1">
    <property type="nucleotide sequence ID" value="NZ_VOHE01000004.1"/>
</dbReference>
<dbReference type="EMBL" id="VOHE01000004">
    <property type="protein sequence ID" value="TWT18850.1"/>
    <property type="molecule type" value="Genomic_DNA"/>
</dbReference>
<keyword evidence="4" id="KW-1185">Reference proteome</keyword>
<feature type="transmembrane region" description="Helical" evidence="2">
    <location>
        <begin position="150"/>
        <end position="170"/>
    </location>
</feature>
<dbReference type="Proteomes" id="UP000315949">
    <property type="component" value="Unassembled WGS sequence"/>
</dbReference>
<feature type="transmembrane region" description="Helical" evidence="2">
    <location>
        <begin position="182"/>
        <end position="199"/>
    </location>
</feature>
<organism evidence="3 4">
    <name type="scientific">Luteimonas wenzhouensis</name>
    <dbReference type="NCBI Taxonomy" id="2599615"/>
    <lineage>
        <taxon>Bacteria</taxon>
        <taxon>Pseudomonadati</taxon>
        <taxon>Pseudomonadota</taxon>
        <taxon>Gammaproteobacteria</taxon>
        <taxon>Lysobacterales</taxon>
        <taxon>Lysobacteraceae</taxon>
        <taxon>Luteimonas</taxon>
    </lineage>
</organism>
<gene>
    <name evidence="3" type="ORF">FQY79_09425</name>
</gene>
<sequence>MPDSPSAPLWPRLALAGLAVFVLAALALHLLRPDLDPVRHQMSLYLIGPWGPLLQGAYLALAMAMLGLAWGLYRSAPAPARSAAPLLAFALAGAGLSTTAYAWMDIPGTDRTLEGLVHGISAQGAFLFATTGLVLQSLRLRHDPRWRAPARWLLPWALACFAAVWVLALWRELPRGLAQKAVIAMIVGWLAATAGLLLARSRPRGPGAHPGHLGSRSTGPDRTG</sequence>
<feature type="transmembrane region" description="Helical" evidence="2">
    <location>
        <begin position="57"/>
        <end position="73"/>
    </location>
</feature>
<keyword evidence="2" id="KW-1133">Transmembrane helix</keyword>
<comment type="caution">
    <text evidence="3">The sequence shown here is derived from an EMBL/GenBank/DDBJ whole genome shotgun (WGS) entry which is preliminary data.</text>
</comment>
<dbReference type="InterPro" id="IPR009339">
    <property type="entry name" value="DUF998"/>
</dbReference>
<evidence type="ECO:0000256" key="2">
    <source>
        <dbReference type="SAM" id="Phobius"/>
    </source>
</evidence>
<dbReference type="AlphaFoldDB" id="A0A5C5U0B6"/>
<name>A0A5C5U0B6_9GAMM</name>
<protein>
    <submittedName>
        <fullName evidence="3">DUF998 domain-containing protein</fullName>
    </submittedName>
</protein>
<dbReference type="OrthoDB" id="5955493at2"/>
<dbReference type="Pfam" id="PF06197">
    <property type="entry name" value="DUF998"/>
    <property type="match status" value="1"/>
</dbReference>
<evidence type="ECO:0000256" key="1">
    <source>
        <dbReference type="SAM" id="MobiDB-lite"/>
    </source>
</evidence>
<proteinExistence type="predicted"/>
<reference evidence="3 4" key="1">
    <citation type="submission" date="2019-07" db="EMBL/GenBank/DDBJ databases">
        <title>Luteimonas sp. YD-1 nov., isolated from acidic soil.</title>
        <authorList>
            <person name="Zhou J."/>
        </authorList>
    </citation>
    <scope>NUCLEOTIDE SEQUENCE [LARGE SCALE GENOMIC DNA]</scope>
    <source>
        <strain evidence="3 4">YD-1</strain>
    </source>
</reference>
<feature type="compositionally biased region" description="Polar residues" evidence="1">
    <location>
        <begin position="215"/>
        <end position="224"/>
    </location>
</feature>
<keyword evidence="2" id="KW-0472">Membrane</keyword>
<feature type="transmembrane region" description="Helical" evidence="2">
    <location>
        <begin position="116"/>
        <end position="138"/>
    </location>
</feature>
<evidence type="ECO:0000313" key="3">
    <source>
        <dbReference type="EMBL" id="TWT18850.1"/>
    </source>
</evidence>
<keyword evidence="2" id="KW-0812">Transmembrane</keyword>
<evidence type="ECO:0000313" key="4">
    <source>
        <dbReference type="Proteomes" id="UP000315949"/>
    </source>
</evidence>
<feature type="transmembrane region" description="Helical" evidence="2">
    <location>
        <begin position="85"/>
        <end position="104"/>
    </location>
</feature>